<name>A0A5P8D8E0_9CAUD</name>
<sequence>MPELIPAEALAVGDLYRGVAFGCEVRGETFKVTAIRTVKTVETYQVIDAINVRTGNRAAINLLRDVTVARLARIDRIHARNVIDGLADGESLHVVRADGALWS</sequence>
<dbReference type="Proteomes" id="UP000325405">
    <property type="component" value="Segment"/>
</dbReference>
<dbReference type="KEGG" id="vg:60321052"/>
<proteinExistence type="predicted"/>
<organism evidence="1 2">
    <name type="scientific">Mycobacterium phage LilMcDreamy</name>
    <dbReference type="NCBI Taxonomy" id="2652422"/>
    <lineage>
        <taxon>Viruses</taxon>
        <taxon>Duplodnaviria</taxon>
        <taxon>Heunggongvirae</taxon>
        <taxon>Uroviricota</taxon>
        <taxon>Caudoviricetes</taxon>
        <taxon>Bclasvirinae</taxon>
        <taxon>Lilmcdreamyvirus</taxon>
        <taxon>Lilmcdreamyvirus lilmcdreamy</taxon>
    </lineage>
</organism>
<gene>
    <name evidence="1" type="primary">82</name>
    <name evidence="1" type="ORF">SEA_LILMCDREAMY_82</name>
</gene>
<accession>A0A5P8D8E0</accession>
<protein>
    <submittedName>
        <fullName evidence="1">Uncharacterized protein</fullName>
    </submittedName>
</protein>
<dbReference type="RefSeq" id="YP_009949646.1">
    <property type="nucleotide sequence ID" value="NC_051582.1"/>
</dbReference>
<reference evidence="1 2" key="1">
    <citation type="submission" date="2019-08" db="EMBL/GenBank/DDBJ databases">
        <authorList>
            <person name="Lippold A."/>
            <person name="Marlatt M."/>
            <person name="Cooper K."/>
            <person name="Frohnapfel E."/>
            <person name="Glenski M."/>
            <person name="Johnson H."/>
            <person name="Johnson K."/>
            <person name="Tjaden E."/>
            <person name="Troeh S."/>
            <person name="Hayes S."/>
            <person name="Ettinger A.-S.H."/>
            <person name="Ettinger W.F."/>
            <person name="Haydock J."/>
            <person name="Anders K.R."/>
            <person name="Garlena R.A."/>
            <person name="Russell D.A."/>
            <person name="Pope W.H."/>
            <person name="Jacobs-Sera D."/>
            <person name="Hatfull G.F."/>
        </authorList>
    </citation>
    <scope>NUCLEOTIDE SEQUENCE [LARGE SCALE GENOMIC DNA]</scope>
</reference>
<dbReference type="EMBL" id="MN284893">
    <property type="protein sequence ID" value="QFP94702.1"/>
    <property type="molecule type" value="Genomic_DNA"/>
</dbReference>
<dbReference type="GeneID" id="60321052"/>
<keyword evidence="2" id="KW-1185">Reference proteome</keyword>
<evidence type="ECO:0000313" key="2">
    <source>
        <dbReference type="Proteomes" id="UP000325405"/>
    </source>
</evidence>
<evidence type="ECO:0000313" key="1">
    <source>
        <dbReference type="EMBL" id="QFP94702.1"/>
    </source>
</evidence>